<dbReference type="Gene3D" id="3.30.1460.50">
    <property type="match status" value="1"/>
</dbReference>
<accession>A0A4Z2C254</accession>
<reference evidence="7 8" key="1">
    <citation type="submission" date="2019-04" db="EMBL/GenBank/DDBJ databases">
        <title>The sequence and de novo assembly of Takifugu bimaculatus genome using PacBio and Hi-C technologies.</title>
        <authorList>
            <person name="Xu P."/>
            <person name="Liu B."/>
            <person name="Zhou Z."/>
        </authorList>
    </citation>
    <scope>NUCLEOTIDE SEQUENCE [LARGE SCALE GENOMIC DNA]</scope>
    <source>
        <strain evidence="7">TB-2018</strain>
        <tissue evidence="7">Muscle</tissue>
    </source>
</reference>
<evidence type="ECO:0000256" key="3">
    <source>
        <dbReference type="ARBA" id="ARBA00022679"/>
    </source>
</evidence>
<dbReference type="EMBL" id="SWLE01000007">
    <property type="protein sequence ID" value="TNM98312.1"/>
    <property type="molecule type" value="Genomic_DNA"/>
</dbReference>
<proteinExistence type="inferred from homology"/>
<keyword evidence="4" id="KW-0833">Ubl conjugation pathway</keyword>
<dbReference type="Proteomes" id="UP000516260">
    <property type="component" value="Chromosome 15"/>
</dbReference>
<evidence type="ECO:0000256" key="6">
    <source>
        <dbReference type="ARBA" id="ARBA00029833"/>
    </source>
</evidence>
<gene>
    <name evidence="7" type="ORF">fugu_014558</name>
</gene>
<evidence type="ECO:0000313" key="8">
    <source>
        <dbReference type="Proteomes" id="UP000516260"/>
    </source>
</evidence>
<dbReference type="InterPro" id="IPR007135">
    <property type="entry name" value="Atg3/Atg10"/>
</dbReference>
<comment type="similarity">
    <text evidence="1">Belongs to the ATG10 family.</text>
</comment>
<dbReference type="GO" id="GO:0000422">
    <property type="term" value="P:autophagy of mitochondrion"/>
    <property type="evidence" value="ECO:0007669"/>
    <property type="project" value="TreeGrafter"/>
</dbReference>
<organism evidence="7 8">
    <name type="scientific">Takifugu bimaculatus</name>
    <dbReference type="NCBI Taxonomy" id="433685"/>
    <lineage>
        <taxon>Eukaryota</taxon>
        <taxon>Metazoa</taxon>
        <taxon>Chordata</taxon>
        <taxon>Craniata</taxon>
        <taxon>Vertebrata</taxon>
        <taxon>Euteleostomi</taxon>
        <taxon>Actinopterygii</taxon>
        <taxon>Neopterygii</taxon>
        <taxon>Teleostei</taxon>
        <taxon>Neoteleostei</taxon>
        <taxon>Acanthomorphata</taxon>
        <taxon>Eupercaria</taxon>
        <taxon>Tetraodontiformes</taxon>
        <taxon>Tetradontoidea</taxon>
        <taxon>Tetraodontidae</taxon>
        <taxon>Takifugu</taxon>
    </lineage>
</organism>
<evidence type="ECO:0000256" key="2">
    <source>
        <dbReference type="ARBA" id="ARBA00021099"/>
    </source>
</evidence>
<dbReference type="GO" id="GO:0000045">
    <property type="term" value="P:autophagosome assembly"/>
    <property type="evidence" value="ECO:0007669"/>
    <property type="project" value="TreeGrafter"/>
</dbReference>
<sequence>MNLSVLDEQKFHYCCQLLVQQSQQLKDGWCWETVTSSDEGYLKKIIVRTVVIGSQLMWNHESSRTSSSFHQKQEDQMCETEDLNAEADGDDEDDGLCTFSESRSLVLQYEYHIVYSYSYSTPVLYFRAFSLEGRSVSLEDMWRSVHPSLRLSLQKNRLSTISLQEHPLLGQPFFMLHPCRTEEFMRPVLQDQLSGTFGGPRCSPQVFHPAPPSRLMFLHLMAVATETGRYSRQSQQILEISSVSPFDFM</sequence>
<dbReference type="AlphaFoldDB" id="A0A4Z2C254"/>
<evidence type="ECO:0000313" key="7">
    <source>
        <dbReference type="EMBL" id="TNM98312.1"/>
    </source>
</evidence>
<evidence type="ECO:0000256" key="4">
    <source>
        <dbReference type="ARBA" id="ARBA00022786"/>
    </source>
</evidence>
<evidence type="ECO:0000256" key="5">
    <source>
        <dbReference type="ARBA" id="ARBA00023006"/>
    </source>
</evidence>
<dbReference type="PANTHER" id="PTHR14957">
    <property type="entry name" value="UBIQUITIN-LIKE-CONJUGATING ENZYME ATG10"/>
    <property type="match status" value="1"/>
</dbReference>
<comment type="caution">
    <text evidence="7">The sequence shown here is derived from an EMBL/GenBank/DDBJ whole genome shotgun (WGS) entry which is preliminary data.</text>
</comment>
<dbReference type="GO" id="GO:0005829">
    <property type="term" value="C:cytosol"/>
    <property type="evidence" value="ECO:0007669"/>
    <property type="project" value="TreeGrafter"/>
</dbReference>
<name>A0A4Z2C254_9TELE</name>
<keyword evidence="3" id="KW-0808">Transferase</keyword>
<evidence type="ECO:0000256" key="1">
    <source>
        <dbReference type="ARBA" id="ARBA00005696"/>
    </source>
</evidence>
<dbReference type="GO" id="GO:0061651">
    <property type="term" value="F:Atg12 conjugating enzyme activity"/>
    <property type="evidence" value="ECO:0007669"/>
    <property type="project" value="TreeGrafter"/>
</dbReference>
<keyword evidence="8" id="KW-1185">Reference proteome</keyword>
<dbReference type="GO" id="GO:0032446">
    <property type="term" value="P:protein modification by small protein conjugation"/>
    <property type="evidence" value="ECO:0007669"/>
    <property type="project" value="TreeGrafter"/>
</dbReference>
<dbReference type="Pfam" id="PF03987">
    <property type="entry name" value="Autophagy_act_C"/>
    <property type="match status" value="1"/>
</dbReference>
<protein>
    <recommendedName>
        <fullName evidence="2">Ubiquitin-like-conjugating enzyme ATG10</fullName>
    </recommendedName>
    <alternativeName>
        <fullName evidence="6">Autophagy-related protein 10</fullName>
    </alternativeName>
</protein>
<dbReference type="PANTHER" id="PTHR14957:SF1">
    <property type="entry name" value="UBIQUITIN-LIKE-CONJUGATING ENZYME ATG10"/>
    <property type="match status" value="1"/>
</dbReference>
<keyword evidence="5" id="KW-0072">Autophagy</keyword>